<keyword evidence="2" id="KW-1185">Reference proteome</keyword>
<comment type="caution">
    <text evidence="1">The sequence shown here is derived from an EMBL/GenBank/DDBJ whole genome shotgun (WGS) entry which is preliminary data.</text>
</comment>
<dbReference type="EMBL" id="BAABFL010000481">
    <property type="protein sequence ID" value="GAA4652846.1"/>
    <property type="molecule type" value="Genomic_DNA"/>
</dbReference>
<dbReference type="RefSeq" id="WP_345199520.1">
    <property type="nucleotide sequence ID" value="NZ_BAABFL010000481.1"/>
</dbReference>
<reference evidence="2" key="1">
    <citation type="journal article" date="2019" name="Int. J. Syst. Evol. Microbiol.">
        <title>The Global Catalogue of Microorganisms (GCM) 10K type strain sequencing project: providing services to taxonomists for standard genome sequencing and annotation.</title>
        <authorList>
            <consortium name="The Broad Institute Genomics Platform"/>
            <consortium name="The Broad Institute Genome Sequencing Center for Infectious Disease"/>
            <person name="Wu L."/>
            <person name="Ma J."/>
        </authorList>
    </citation>
    <scope>NUCLEOTIDE SEQUENCE [LARGE SCALE GENOMIC DNA]</scope>
    <source>
        <strain evidence="2">JCM 17805</strain>
    </source>
</reference>
<evidence type="ECO:0008006" key="3">
    <source>
        <dbReference type="Google" id="ProtNLM"/>
    </source>
</evidence>
<gene>
    <name evidence="1" type="ORF">GCM10023116_51300</name>
</gene>
<protein>
    <recommendedName>
        <fullName evidence="3">DUF5666 domain-containing protein</fullName>
    </recommendedName>
</protein>
<sequence>MPDLTGYSYSRGEIASKAWVDTGTVVAVEVVGRTAGSWVEDDAGDTTDAIVDSRHVLMTIQLDTGAHISIEQAVGLDEPIHKGDRVNLVSEGGVTRVVTAVPLMNQ</sequence>
<name>A0ABP8VAU3_9GAMM</name>
<dbReference type="Proteomes" id="UP001500604">
    <property type="component" value="Unassembled WGS sequence"/>
</dbReference>
<organism evidence="1 2">
    <name type="scientific">Kistimonas scapharcae</name>
    <dbReference type="NCBI Taxonomy" id="1036133"/>
    <lineage>
        <taxon>Bacteria</taxon>
        <taxon>Pseudomonadati</taxon>
        <taxon>Pseudomonadota</taxon>
        <taxon>Gammaproteobacteria</taxon>
        <taxon>Oceanospirillales</taxon>
        <taxon>Endozoicomonadaceae</taxon>
        <taxon>Kistimonas</taxon>
    </lineage>
</organism>
<evidence type="ECO:0000313" key="2">
    <source>
        <dbReference type="Proteomes" id="UP001500604"/>
    </source>
</evidence>
<evidence type="ECO:0000313" key="1">
    <source>
        <dbReference type="EMBL" id="GAA4652846.1"/>
    </source>
</evidence>
<proteinExistence type="predicted"/>
<accession>A0ABP8VAU3</accession>